<evidence type="ECO:0000256" key="6">
    <source>
        <dbReference type="ARBA" id="ARBA00023136"/>
    </source>
</evidence>
<feature type="transmembrane region" description="Helical" evidence="7">
    <location>
        <begin position="211"/>
        <end position="233"/>
    </location>
</feature>
<dbReference type="EMBL" id="CADCVC010000104">
    <property type="protein sequence ID" value="CAA9439683.1"/>
    <property type="molecule type" value="Genomic_DNA"/>
</dbReference>
<feature type="transmembrane region" description="Helical" evidence="7">
    <location>
        <begin position="262"/>
        <end position="281"/>
    </location>
</feature>
<name>A0A6J4QKD8_9ACTN</name>
<keyword evidence="5 7" id="KW-1133">Transmembrane helix</keyword>
<comment type="similarity">
    <text evidence="2">Belongs to the DedA family.</text>
</comment>
<feature type="transmembrane region" description="Helical" evidence="7">
    <location>
        <begin position="341"/>
        <end position="365"/>
    </location>
</feature>
<evidence type="ECO:0000256" key="7">
    <source>
        <dbReference type="SAM" id="Phobius"/>
    </source>
</evidence>
<feature type="transmembrane region" description="Helical" evidence="7">
    <location>
        <begin position="301"/>
        <end position="321"/>
    </location>
</feature>
<evidence type="ECO:0000256" key="3">
    <source>
        <dbReference type="ARBA" id="ARBA00022475"/>
    </source>
</evidence>
<organism evidence="9">
    <name type="scientific">uncultured Rubrobacteraceae bacterium</name>
    <dbReference type="NCBI Taxonomy" id="349277"/>
    <lineage>
        <taxon>Bacteria</taxon>
        <taxon>Bacillati</taxon>
        <taxon>Actinomycetota</taxon>
        <taxon>Rubrobacteria</taxon>
        <taxon>Rubrobacterales</taxon>
        <taxon>Rubrobacteraceae</taxon>
        <taxon>environmental samples</taxon>
    </lineage>
</organism>
<evidence type="ECO:0000256" key="1">
    <source>
        <dbReference type="ARBA" id="ARBA00004651"/>
    </source>
</evidence>
<dbReference type="InterPro" id="IPR032816">
    <property type="entry name" value="VTT_dom"/>
</dbReference>
<feature type="transmembrane region" description="Helical" evidence="7">
    <location>
        <begin position="143"/>
        <end position="161"/>
    </location>
</feature>
<feature type="transmembrane region" description="Helical" evidence="7">
    <location>
        <begin position="173"/>
        <end position="190"/>
    </location>
</feature>
<proteinExistence type="inferred from homology"/>
<accession>A0A6J4QKD8</accession>
<reference evidence="9" key="1">
    <citation type="submission" date="2020-02" db="EMBL/GenBank/DDBJ databases">
        <authorList>
            <person name="Meier V. D."/>
        </authorList>
    </citation>
    <scope>NUCLEOTIDE SEQUENCE</scope>
    <source>
        <strain evidence="9">AVDCRST_MAG80</strain>
    </source>
</reference>
<feature type="transmembrane region" description="Helical" evidence="7">
    <location>
        <begin position="49"/>
        <end position="70"/>
    </location>
</feature>
<evidence type="ECO:0000256" key="4">
    <source>
        <dbReference type="ARBA" id="ARBA00022692"/>
    </source>
</evidence>
<protein>
    <recommendedName>
        <fullName evidence="8">VTT domain-containing protein</fullName>
    </recommendedName>
</protein>
<comment type="subcellular location">
    <subcellularLocation>
        <location evidence="1">Cell membrane</location>
        <topology evidence="1">Multi-pass membrane protein</topology>
    </subcellularLocation>
</comment>
<keyword evidence="6 7" id="KW-0472">Membrane</keyword>
<keyword evidence="3" id="KW-1003">Cell membrane</keyword>
<sequence>MLGALARHSFVAILLAVVIEELGLPSPIPTDLIIVFAGTMAGGSLPQLALYFVTLTLASAVGGSGLYATVRRGGRPLVDRFGRYVHLGPEQLARAENLLERGGWRSIALGRAIPGVRYATVIACGLLKVPFPRYVTAHIAGSSVYIAIFLALGAVFGPAILDRIHLPTTGLRLLWLLPLAVGLPLLIVRWGRRVRSRQPASPSRGRLLGAVLLGGFAGTVALTATLAATTTVAELLGASHPLNIAYYLLGWTMLGLESEVDAALLLLYAALLALLVGLSAIYHELVLPYLVPRGVPPSRQVLGLALLTVGLFGIVFLSSLLVEDPGSLTLWWQTGGPTMLLGAAIGVVAYASTAIYGRVLAIAVAPTLRRSEQ</sequence>
<feature type="domain" description="VTT" evidence="8">
    <location>
        <begin position="28"/>
        <end position="154"/>
    </location>
</feature>
<keyword evidence="4 7" id="KW-0812">Transmembrane</keyword>
<dbReference type="GO" id="GO:0005886">
    <property type="term" value="C:plasma membrane"/>
    <property type="evidence" value="ECO:0007669"/>
    <property type="project" value="UniProtKB-SubCell"/>
</dbReference>
<evidence type="ECO:0000256" key="5">
    <source>
        <dbReference type="ARBA" id="ARBA00022989"/>
    </source>
</evidence>
<evidence type="ECO:0000259" key="8">
    <source>
        <dbReference type="Pfam" id="PF09335"/>
    </source>
</evidence>
<dbReference type="PANTHER" id="PTHR42709:SF6">
    <property type="entry name" value="UNDECAPRENYL PHOSPHATE TRANSPORTER A"/>
    <property type="match status" value="1"/>
</dbReference>
<evidence type="ECO:0000256" key="2">
    <source>
        <dbReference type="ARBA" id="ARBA00010792"/>
    </source>
</evidence>
<evidence type="ECO:0000313" key="9">
    <source>
        <dbReference type="EMBL" id="CAA9439683.1"/>
    </source>
</evidence>
<gene>
    <name evidence="9" type="ORF">AVDCRST_MAG80-1199</name>
</gene>
<dbReference type="Pfam" id="PF09335">
    <property type="entry name" value="VTT_dom"/>
    <property type="match status" value="1"/>
</dbReference>
<dbReference type="PANTHER" id="PTHR42709">
    <property type="entry name" value="ALKALINE PHOSPHATASE LIKE PROTEIN"/>
    <property type="match status" value="1"/>
</dbReference>
<dbReference type="InterPro" id="IPR051311">
    <property type="entry name" value="DedA_domain"/>
</dbReference>
<dbReference type="AlphaFoldDB" id="A0A6J4QKD8"/>